<organism evidence="1 2">
    <name type="scientific">Strongylus vulgaris</name>
    <name type="common">Blood worm</name>
    <dbReference type="NCBI Taxonomy" id="40348"/>
    <lineage>
        <taxon>Eukaryota</taxon>
        <taxon>Metazoa</taxon>
        <taxon>Ecdysozoa</taxon>
        <taxon>Nematoda</taxon>
        <taxon>Chromadorea</taxon>
        <taxon>Rhabditida</taxon>
        <taxon>Rhabditina</taxon>
        <taxon>Rhabditomorpha</taxon>
        <taxon>Strongyloidea</taxon>
        <taxon>Strongylidae</taxon>
        <taxon>Strongylus</taxon>
    </lineage>
</organism>
<sequence length="129" mass="14392">MARKGLISDQLSALCTWCFTTQVSHTNDAIANWGRVLKPRPLETVPCDYEEPSLVEIMRNVRGDKDVGVVFIPKSFTCRKCSGPQVARLPPQILRKVGLQTTEKSITDKEIEDADCYAIGWGITKGAFY</sequence>
<dbReference type="Proteomes" id="UP000270094">
    <property type="component" value="Unassembled WGS sequence"/>
</dbReference>
<reference evidence="1 2" key="1">
    <citation type="submission" date="2018-11" db="EMBL/GenBank/DDBJ databases">
        <authorList>
            <consortium name="Pathogen Informatics"/>
        </authorList>
    </citation>
    <scope>NUCLEOTIDE SEQUENCE [LARGE SCALE GENOMIC DNA]</scope>
</reference>
<dbReference type="AlphaFoldDB" id="A0A3P7IUZ3"/>
<proteinExistence type="predicted"/>
<dbReference type="OrthoDB" id="5790020at2759"/>
<evidence type="ECO:0000313" key="2">
    <source>
        <dbReference type="Proteomes" id="UP000270094"/>
    </source>
</evidence>
<evidence type="ECO:0000313" key="1">
    <source>
        <dbReference type="EMBL" id="VDM68077.1"/>
    </source>
</evidence>
<name>A0A3P7IUZ3_STRVU</name>
<gene>
    <name evidence="1" type="ORF">SVUK_LOCUS3075</name>
</gene>
<protein>
    <submittedName>
        <fullName evidence="1">Uncharacterized protein</fullName>
    </submittedName>
</protein>
<keyword evidence="2" id="KW-1185">Reference proteome</keyword>
<accession>A0A3P7IUZ3</accession>
<dbReference type="EMBL" id="UYYB01007561">
    <property type="protein sequence ID" value="VDM68077.1"/>
    <property type="molecule type" value="Genomic_DNA"/>
</dbReference>